<dbReference type="Proteomes" id="UP000027222">
    <property type="component" value="Unassembled WGS sequence"/>
</dbReference>
<sequence>MSLPQTREAVQVTAGFIESVISTSLNSTMLVTFLMGIYTIVYFGSLGQRIPTRSYRWCITMLYLLCVGWFAIQWYIIKWQFVVNGSTRATVFAAIFDGPTWNMLVLDITTFLMYIIADGLLIWRCFYVWDRSFRIIAVPLFLLLSETALYLTTTVFEEIVMKKIPLTVQDVVTTNSLLFAGYFVSFATSLMATLLIAYRVYSVSKQGTGSAQRFRRIIEIMVQTAAVYSLALLGIAPTLMVARVALAAGATGHAPTTLHLSQLEFGGRSATHADTLNGMDNVLEINEEKRGPQSEKDQP</sequence>
<keyword evidence="1" id="KW-0812">Transmembrane</keyword>
<gene>
    <name evidence="2" type="ORF">GALMADRAFT_145576</name>
</gene>
<evidence type="ECO:0008006" key="4">
    <source>
        <dbReference type="Google" id="ProtNLM"/>
    </source>
</evidence>
<feature type="transmembrane region" description="Helical" evidence="1">
    <location>
        <begin position="222"/>
        <end position="246"/>
    </location>
</feature>
<feature type="transmembrane region" description="Helical" evidence="1">
    <location>
        <begin position="135"/>
        <end position="156"/>
    </location>
</feature>
<proteinExistence type="predicted"/>
<dbReference type="AlphaFoldDB" id="A0A067SE34"/>
<reference evidence="3" key="1">
    <citation type="journal article" date="2014" name="Proc. Natl. Acad. Sci. U.S.A.">
        <title>Extensive sampling of basidiomycete genomes demonstrates inadequacy of the white-rot/brown-rot paradigm for wood decay fungi.</title>
        <authorList>
            <person name="Riley R."/>
            <person name="Salamov A.A."/>
            <person name="Brown D.W."/>
            <person name="Nagy L.G."/>
            <person name="Floudas D."/>
            <person name="Held B.W."/>
            <person name="Levasseur A."/>
            <person name="Lombard V."/>
            <person name="Morin E."/>
            <person name="Otillar R."/>
            <person name="Lindquist E.A."/>
            <person name="Sun H."/>
            <person name="LaButti K.M."/>
            <person name="Schmutz J."/>
            <person name="Jabbour D."/>
            <person name="Luo H."/>
            <person name="Baker S.E."/>
            <person name="Pisabarro A.G."/>
            <person name="Walton J.D."/>
            <person name="Blanchette R.A."/>
            <person name="Henrissat B."/>
            <person name="Martin F."/>
            <person name="Cullen D."/>
            <person name="Hibbett D.S."/>
            <person name="Grigoriev I.V."/>
        </authorList>
    </citation>
    <scope>NUCLEOTIDE SEQUENCE [LARGE SCALE GENOMIC DNA]</scope>
    <source>
        <strain evidence="3">CBS 339.88</strain>
    </source>
</reference>
<dbReference type="EMBL" id="KL142403">
    <property type="protein sequence ID" value="KDR69171.1"/>
    <property type="molecule type" value="Genomic_DNA"/>
</dbReference>
<feature type="transmembrane region" description="Helical" evidence="1">
    <location>
        <begin position="176"/>
        <end position="201"/>
    </location>
</feature>
<dbReference type="HOGENOM" id="CLU_054795_0_0_1"/>
<feature type="transmembrane region" description="Helical" evidence="1">
    <location>
        <begin position="55"/>
        <end position="77"/>
    </location>
</feature>
<name>A0A067SE34_GALM3</name>
<feature type="transmembrane region" description="Helical" evidence="1">
    <location>
        <begin position="101"/>
        <end position="123"/>
    </location>
</feature>
<keyword evidence="3" id="KW-1185">Reference proteome</keyword>
<evidence type="ECO:0000313" key="3">
    <source>
        <dbReference type="Proteomes" id="UP000027222"/>
    </source>
</evidence>
<protein>
    <recommendedName>
        <fullName evidence="4">THH1/TOM1/TOM3 domain-containing protein</fullName>
    </recommendedName>
</protein>
<keyword evidence="1" id="KW-1133">Transmembrane helix</keyword>
<accession>A0A067SE34</accession>
<dbReference type="OrthoDB" id="3265004at2759"/>
<organism evidence="2 3">
    <name type="scientific">Galerina marginata (strain CBS 339.88)</name>
    <dbReference type="NCBI Taxonomy" id="685588"/>
    <lineage>
        <taxon>Eukaryota</taxon>
        <taxon>Fungi</taxon>
        <taxon>Dikarya</taxon>
        <taxon>Basidiomycota</taxon>
        <taxon>Agaricomycotina</taxon>
        <taxon>Agaricomycetes</taxon>
        <taxon>Agaricomycetidae</taxon>
        <taxon>Agaricales</taxon>
        <taxon>Agaricineae</taxon>
        <taxon>Strophariaceae</taxon>
        <taxon>Galerina</taxon>
    </lineage>
</organism>
<evidence type="ECO:0000256" key="1">
    <source>
        <dbReference type="SAM" id="Phobius"/>
    </source>
</evidence>
<keyword evidence="1" id="KW-0472">Membrane</keyword>
<evidence type="ECO:0000313" key="2">
    <source>
        <dbReference type="EMBL" id="KDR69171.1"/>
    </source>
</evidence>
<feature type="transmembrane region" description="Helical" evidence="1">
    <location>
        <begin position="20"/>
        <end position="43"/>
    </location>
</feature>